<evidence type="ECO:0000256" key="2">
    <source>
        <dbReference type="ARBA" id="ARBA00008976"/>
    </source>
</evidence>
<evidence type="ECO:0000256" key="5">
    <source>
        <dbReference type="SAM" id="MobiDB-lite"/>
    </source>
</evidence>
<dbReference type="AlphaFoldDB" id="A0AAN8W3R4"/>
<dbReference type="GO" id="GO:0008686">
    <property type="term" value="F:3,4-dihydroxy-2-butanone-4-phosphate synthase activity"/>
    <property type="evidence" value="ECO:0007669"/>
    <property type="project" value="InterPro"/>
</dbReference>
<evidence type="ECO:0000256" key="4">
    <source>
        <dbReference type="ARBA" id="ARBA00022723"/>
    </source>
</evidence>
<reference evidence="6 7" key="1">
    <citation type="submission" date="2023-12" db="EMBL/GenBank/DDBJ databases">
        <title>A high-quality genome assembly for Dillenia turbinata (Dilleniales).</title>
        <authorList>
            <person name="Chanderbali A."/>
        </authorList>
    </citation>
    <scope>NUCLEOTIDE SEQUENCE [LARGE SCALE GENOMIC DNA]</scope>
    <source>
        <strain evidence="6">LSX21</strain>
        <tissue evidence="6">Leaf</tissue>
    </source>
</reference>
<keyword evidence="4" id="KW-0479">Metal-binding</keyword>
<name>A0AAN8W3R4_9MAGN</name>
<evidence type="ECO:0000313" key="6">
    <source>
        <dbReference type="EMBL" id="KAK6945773.1"/>
    </source>
</evidence>
<evidence type="ECO:0000313" key="7">
    <source>
        <dbReference type="Proteomes" id="UP001370490"/>
    </source>
</evidence>
<dbReference type="PANTHER" id="PTHR21327">
    <property type="entry name" value="GTP CYCLOHYDROLASE II-RELATED"/>
    <property type="match status" value="1"/>
</dbReference>
<keyword evidence="3" id="KW-0686">Riboflavin biosynthesis</keyword>
<evidence type="ECO:0000256" key="1">
    <source>
        <dbReference type="ARBA" id="ARBA00005104"/>
    </source>
</evidence>
<dbReference type="GO" id="GO:0046872">
    <property type="term" value="F:metal ion binding"/>
    <property type="evidence" value="ECO:0007669"/>
    <property type="project" value="UniProtKB-KW"/>
</dbReference>
<dbReference type="Gene3D" id="3.90.870.10">
    <property type="entry name" value="DHBP synthase"/>
    <property type="match status" value="1"/>
</dbReference>
<keyword evidence="7" id="KW-1185">Reference proteome</keyword>
<protein>
    <submittedName>
        <fullName evidence="6">3,4-dihydroxy-2-butanone 4-phosphate synthase, RibB</fullName>
    </submittedName>
</protein>
<dbReference type="GO" id="GO:0009507">
    <property type="term" value="C:chloroplast"/>
    <property type="evidence" value="ECO:0007669"/>
    <property type="project" value="TreeGrafter"/>
</dbReference>
<organism evidence="6 7">
    <name type="scientific">Dillenia turbinata</name>
    <dbReference type="NCBI Taxonomy" id="194707"/>
    <lineage>
        <taxon>Eukaryota</taxon>
        <taxon>Viridiplantae</taxon>
        <taxon>Streptophyta</taxon>
        <taxon>Embryophyta</taxon>
        <taxon>Tracheophyta</taxon>
        <taxon>Spermatophyta</taxon>
        <taxon>Magnoliopsida</taxon>
        <taxon>eudicotyledons</taxon>
        <taxon>Gunneridae</taxon>
        <taxon>Pentapetalae</taxon>
        <taxon>Dilleniales</taxon>
        <taxon>Dilleniaceae</taxon>
        <taxon>Dillenia</taxon>
    </lineage>
</organism>
<feature type="region of interest" description="Disordered" evidence="5">
    <location>
        <begin position="414"/>
        <end position="436"/>
    </location>
</feature>
<sequence length="436" mass="48098">MASLNISYPTPSFSRSNVSIFCNGNPSDLAFVRLGSNSISSLRSDFRTRAAGIVGEGDVFSTKSAHLGNQDGGIEIQPDSIAFGTLSAETAPTNTGFPNENSEFDLDLPTEGFNSIPEAIEDIRKGKMVVVVDDEDRENERDLIMAASLATPEAMAFIVKHGTAIVCVSMMEDDHERLQLPLMVTQKANEEKLCTAVTVSVDVPFFVHNQLNHDPDDVIVIGILTAKWSSDLKDLCCDLDPVVIANYVRRTNDLKADIDMPIDIIMQFRNFWSDFQATPLKGRNAILRGICPQCSIKLTIVVEPKHQAHQMPSSWQEMQSIKLPHDRMTKAAGLLRESDFKDLATPSDIQLTKPRFVNWPAMPTRTANQIKVSHADFSLKQSSQSSTPNNRRTDNPSIAATTLEMPIFSLKTSQSLSSESVARKKSQINHHALSPD</sequence>
<comment type="pathway">
    <text evidence="1">Cofactor biosynthesis; riboflavin biosynthesis.</text>
</comment>
<dbReference type="Proteomes" id="UP001370490">
    <property type="component" value="Unassembled WGS sequence"/>
</dbReference>
<proteinExistence type="inferred from homology"/>
<dbReference type="GO" id="GO:0009231">
    <property type="term" value="P:riboflavin biosynthetic process"/>
    <property type="evidence" value="ECO:0007669"/>
    <property type="project" value="UniProtKB-KW"/>
</dbReference>
<dbReference type="InterPro" id="IPR017945">
    <property type="entry name" value="DHBP_synth_RibB-like_a/b_dom"/>
</dbReference>
<comment type="similarity">
    <text evidence="2">In the C-terminal section; belongs to the GTP cyclohydrolase II family.</text>
</comment>
<dbReference type="Pfam" id="PF00926">
    <property type="entry name" value="DHBP_synthase"/>
    <property type="match status" value="1"/>
</dbReference>
<dbReference type="EMBL" id="JBAMMX010000002">
    <property type="protein sequence ID" value="KAK6945773.1"/>
    <property type="molecule type" value="Genomic_DNA"/>
</dbReference>
<dbReference type="InterPro" id="IPR000422">
    <property type="entry name" value="DHBP_synthase_RibB"/>
</dbReference>
<evidence type="ECO:0000256" key="3">
    <source>
        <dbReference type="ARBA" id="ARBA00022619"/>
    </source>
</evidence>
<dbReference type="SUPFAM" id="SSF55821">
    <property type="entry name" value="YrdC/RibB"/>
    <property type="match status" value="1"/>
</dbReference>
<accession>A0AAN8W3R4</accession>
<gene>
    <name evidence="6" type="ORF">RJ641_013317</name>
</gene>
<dbReference type="PANTHER" id="PTHR21327:SF48">
    <property type="entry name" value="BIFUNCTIONAL RIBOFLAVIN BIOSYNTHESIS PROTEIN RIBA 1, CHLOROPLASTIC"/>
    <property type="match status" value="1"/>
</dbReference>
<comment type="caution">
    <text evidence="6">The sequence shown here is derived from an EMBL/GenBank/DDBJ whole genome shotgun (WGS) entry which is preliminary data.</text>
</comment>